<evidence type="ECO:0000256" key="3">
    <source>
        <dbReference type="ARBA" id="ARBA00022692"/>
    </source>
</evidence>
<evidence type="ECO:0000256" key="4">
    <source>
        <dbReference type="ARBA" id="ARBA00022989"/>
    </source>
</evidence>
<reference evidence="8 9" key="1">
    <citation type="submission" date="2013-11" db="EMBL/GenBank/DDBJ databases">
        <title>Genome sequencing of Stegodyphus mimosarum.</title>
        <authorList>
            <person name="Bechsgaard J."/>
        </authorList>
    </citation>
    <scope>NUCLEOTIDE SEQUENCE [LARGE SCALE GENOMIC DNA]</scope>
</reference>
<dbReference type="STRING" id="407821.A0A087U6K9"/>
<keyword evidence="5" id="KW-0333">Golgi apparatus</keyword>
<evidence type="ECO:0000313" key="9">
    <source>
        <dbReference type="Proteomes" id="UP000054359"/>
    </source>
</evidence>
<dbReference type="InterPro" id="IPR003689">
    <property type="entry name" value="ZIP"/>
</dbReference>
<dbReference type="AlphaFoldDB" id="A0A087U6K9"/>
<dbReference type="Proteomes" id="UP000054359">
    <property type="component" value="Unassembled WGS sequence"/>
</dbReference>
<dbReference type="OMA" id="SEXLAVI"/>
<dbReference type="OrthoDB" id="19859at2759"/>
<dbReference type="GO" id="GO:0006829">
    <property type="term" value="P:zinc ion transport"/>
    <property type="evidence" value="ECO:0007669"/>
    <property type="project" value="InterPro"/>
</dbReference>
<feature type="transmembrane region" description="Helical" evidence="7">
    <location>
        <begin position="35"/>
        <end position="55"/>
    </location>
</feature>
<keyword evidence="4 7" id="KW-1133">Transmembrane helix</keyword>
<evidence type="ECO:0000256" key="5">
    <source>
        <dbReference type="ARBA" id="ARBA00023034"/>
    </source>
</evidence>
<keyword evidence="3 7" id="KW-0812">Transmembrane</keyword>
<dbReference type="EMBL" id="KK118462">
    <property type="protein sequence ID" value="KFM72998.1"/>
    <property type="molecule type" value="Genomic_DNA"/>
</dbReference>
<protein>
    <submittedName>
        <fullName evidence="8">Zinc transporter ZIP9</fullName>
    </submittedName>
</protein>
<name>A0A087U6K9_STEMI</name>
<dbReference type="Pfam" id="PF02535">
    <property type="entry name" value="Zip"/>
    <property type="match status" value="1"/>
</dbReference>
<feature type="transmembrane region" description="Helical" evidence="7">
    <location>
        <begin position="104"/>
        <end position="121"/>
    </location>
</feature>
<evidence type="ECO:0000256" key="7">
    <source>
        <dbReference type="SAM" id="Phobius"/>
    </source>
</evidence>
<feature type="transmembrane region" description="Helical" evidence="7">
    <location>
        <begin position="6"/>
        <end position="28"/>
    </location>
</feature>
<organism evidence="8 9">
    <name type="scientific">Stegodyphus mimosarum</name>
    <name type="common">African social velvet spider</name>
    <dbReference type="NCBI Taxonomy" id="407821"/>
    <lineage>
        <taxon>Eukaryota</taxon>
        <taxon>Metazoa</taxon>
        <taxon>Ecdysozoa</taxon>
        <taxon>Arthropoda</taxon>
        <taxon>Chelicerata</taxon>
        <taxon>Arachnida</taxon>
        <taxon>Araneae</taxon>
        <taxon>Araneomorphae</taxon>
        <taxon>Entelegynae</taxon>
        <taxon>Eresoidea</taxon>
        <taxon>Eresidae</taxon>
        <taxon>Stegodyphus</taxon>
    </lineage>
</organism>
<accession>A0A087U6K9</accession>
<dbReference type="PANTHER" id="PTHR16133:SF0">
    <property type="entry name" value="ZINC_IRON REGULATED TRANSPORTER-RELATED PROTEIN 102B, ISOFORM E"/>
    <property type="match status" value="1"/>
</dbReference>
<feature type="non-terminal residue" evidence="8">
    <location>
        <position position="134"/>
    </location>
</feature>
<sequence length="134" mass="14148">MSEVLVLLFLSSAMLIGCYMAGMIPLIVTLSEDKLQLVSVLGAGLLVGTALSVIIPEGVNTLYATQIKQLDALKHIHNNEVTAKDVNVAPIHAAHGSGDIIEPHSVIGVALVLGFIFMLLIDQISSSHGRKQAP</sequence>
<evidence type="ECO:0000256" key="2">
    <source>
        <dbReference type="ARBA" id="ARBA00004394"/>
    </source>
</evidence>
<proteinExistence type="predicted"/>
<evidence type="ECO:0000256" key="6">
    <source>
        <dbReference type="ARBA" id="ARBA00023136"/>
    </source>
</evidence>
<dbReference type="GO" id="GO:0046873">
    <property type="term" value="F:metal ion transmembrane transporter activity"/>
    <property type="evidence" value="ECO:0007669"/>
    <property type="project" value="InterPro"/>
</dbReference>
<evidence type="ECO:0000256" key="1">
    <source>
        <dbReference type="ARBA" id="ARBA00004127"/>
    </source>
</evidence>
<gene>
    <name evidence="8" type="ORF">X975_17427</name>
</gene>
<dbReference type="InterPro" id="IPR045891">
    <property type="entry name" value="ZIP9"/>
</dbReference>
<dbReference type="PANTHER" id="PTHR16133">
    <property type="entry name" value="SOLUTE CARRIER FAMILY 39 ZINC TRANSPORTER , MEMBER 9-RELATED"/>
    <property type="match status" value="1"/>
</dbReference>
<dbReference type="GO" id="GO:0000139">
    <property type="term" value="C:Golgi membrane"/>
    <property type="evidence" value="ECO:0007669"/>
    <property type="project" value="UniProtKB-SubCell"/>
</dbReference>
<comment type="subcellular location">
    <subcellularLocation>
        <location evidence="1">Endomembrane system</location>
        <topology evidence="1">Multi-pass membrane protein</topology>
    </subcellularLocation>
    <subcellularLocation>
        <location evidence="2">Golgi apparatus membrane</location>
    </subcellularLocation>
</comment>
<keyword evidence="6 7" id="KW-0472">Membrane</keyword>
<evidence type="ECO:0000313" key="8">
    <source>
        <dbReference type="EMBL" id="KFM72998.1"/>
    </source>
</evidence>
<keyword evidence="9" id="KW-1185">Reference proteome</keyword>